<dbReference type="Pfam" id="PF07009">
    <property type="entry name" value="NusG_II"/>
    <property type="match status" value="1"/>
</dbReference>
<feature type="transmembrane region" description="Helical" evidence="1">
    <location>
        <begin position="12"/>
        <end position="30"/>
    </location>
</feature>
<dbReference type="Proteomes" id="UP000015559">
    <property type="component" value="Chromosome"/>
</dbReference>
<evidence type="ECO:0000256" key="1">
    <source>
        <dbReference type="SAM" id="Phobius"/>
    </source>
</evidence>
<organism evidence="2 3">
    <name type="scientific">Sulfuricella denitrificans (strain DSM 22764 / NBRC 105220 / skB26)</name>
    <dbReference type="NCBI Taxonomy" id="1163617"/>
    <lineage>
        <taxon>Bacteria</taxon>
        <taxon>Pseudomonadati</taxon>
        <taxon>Pseudomonadota</taxon>
        <taxon>Betaproteobacteria</taxon>
        <taxon>Nitrosomonadales</taxon>
        <taxon>Sulfuricellaceae</taxon>
        <taxon>Sulfuricella</taxon>
    </lineage>
</organism>
<dbReference type="InterPro" id="IPR038690">
    <property type="entry name" value="NusG_2_sf"/>
</dbReference>
<keyword evidence="3" id="KW-1185">Reference proteome</keyword>
<dbReference type="RefSeq" id="WP_009206653.1">
    <property type="nucleotide sequence ID" value="NC_022357.1"/>
</dbReference>
<dbReference type="eggNOG" id="COG5341">
    <property type="taxonomic scope" value="Bacteria"/>
</dbReference>
<keyword evidence="1" id="KW-0472">Membrane</keyword>
<proteinExistence type="predicted"/>
<dbReference type="Gene3D" id="2.60.320.10">
    <property type="entry name" value="N-utilization substance G protein NusG, insert domain"/>
    <property type="match status" value="1"/>
</dbReference>
<evidence type="ECO:0000313" key="2">
    <source>
        <dbReference type="EMBL" id="BAN34399.1"/>
    </source>
</evidence>
<dbReference type="STRING" id="1163617.SCD_n00552"/>
<keyword evidence="1" id="KW-1133">Transmembrane helix</keyword>
<protein>
    <submittedName>
        <fullName evidence="2">Uncharacterized protein</fullName>
    </submittedName>
</protein>
<accession>S6AIN5</accession>
<reference evidence="2 3" key="1">
    <citation type="journal article" date="2012" name="Appl. Environ. Microbiol.">
        <title>Draft genome sequence of a psychrotolerant sulfur-oxidizing bacterium, Sulfuricella denitrificans skB26, and proteomic insights into cold adaptation.</title>
        <authorList>
            <person name="Watanabe T."/>
            <person name="Kojima H."/>
            <person name="Fukui M."/>
        </authorList>
    </citation>
    <scope>NUCLEOTIDE SEQUENCE [LARGE SCALE GENOMIC DNA]</scope>
    <source>
        <strain evidence="3">skB26</strain>
    </source>
</reference>
<dbReference type="AlphaFoldDB" id="S6AIN5"/>
<keyword evidence="1" id="KW-0812">Transmembrane</keyword>
<evidence type="ECO:0000313" key="3">
    <source>
        <dbReference type="Proteomes" id="UP000015559"/>
    </source>
</evidence>
<dbReference type="OrthoDB" id="47603at2"/>
<dbReference type="KEGG" id="sdr:SCD_n00552"/>
<dbReference type="CDD" id="cd09910">
    <property type="entry name" value="NGN-insert_like"/>
    <property type="match status" value="1"/>
</dbReference>
<name>S6AIN5_SULDS</name>
<gene>
    <name evidence="2" type="ORF">SCD_n00552</name>
</gene>
<dbReference type="HOGENOM" id="CLU_130936_3_0_4"/>
<sequence>MLQLIKPGDWLVLFTGMIFTAWLFATLWQGHAADKAIVRSGGKVVAELSLSENRSFLARGPLGTSRIEIRNRRARVAEDPSPRQYCVKQGWLSQAGEAALCLPNQISLELTGAKKLYDSLNY</sequence>
<dbReference type="EMBL" id="AP013066">
    <property type="protein sequence ID" value="BAN34399.1"/>
    <property type="molecule type" value="Genomic_DNA"/>
</dbReference>